<dbReference type="InterPro" id="IPR047971">
    <property type="entry name" value="ExeM-like"/>
</dbReference>
<evidence type="ECO:0000259" key="3">
    <source>
        <dbReference type="Pfam" id="PF03372"/>
    </source>
</evidence>
<gene>
    <name evidence="5" type="ORF">AWH51_02580</name>
</gene>
<evidence type="ECO:0000313" key="6">
    <source>
        <dbReference type="Proteomes" id="UP000076218"/>
    </source>
</evidence>
<dbReference type="InterPro" id="IPR013783">
    <property type="entry name" value="Ig-like_fold"/>
</dbReference>
<feature type="signal peptide" evidence="2">
    <location>
        <begin position="1"/>
        <end position="47"/>
    </location>
</feature>
<dbReference type="InterPro" id="IPR032109">
    <property type="entry name" value="Big_3_5"/>
</dbReference>
<accession>A0A154V554</accession>
<proteinExistence type="predicted"/>
<feature type="region of interest" description="Disordered" evidence="1">
    <location>
        <begin position="1"/>
        <end position="21"/>
    </location>
</feature>
<dbReference type="Gene3D" id="3.60.10.10">
    <property type="entry name" value="Endonuclease/exonuclease/phosphatase"/>
    <property type="match status" value="1"/>
</dbReference>
<organism evidence="5 6">
    <name type="scientific">Clavibacter tessellarius</name>
    <dbReference type="NCBI Taxonomy" id="31965"/>
    <lineage>
        <taxon>Bacteria</taxon>
        <taxon>Bacillati</taxon>
        <taxon>Actinomycetota</taxon>
        <taxon>Actinomycetes</taxon>
        <taxon>Micrococcales</taxon>
        <taxon>Microbacteriaceae</taxon>
        <taxon>Clavibacter</taxon>
    </lineage>
</organism>
<protein>
    <submittedName>
        <fullName evidence="5">Nuclease</fullName>
    </submittedName>
</protein>
<dbReference type="STRING" id="31965.AWH51_02580"/>
<evidence type="ECO:0000259" key="4">
    <source>
        <dbReference type="Pfam" id="PF16640"/>
    </source>
</evidence>
<comment type="caution">
    <text evidence="5">The sequence shown here is derived from an EMBL/GenBank/DDBJ whole genome shotgun (WGS) entry which is preliminary data.</text>
</comment>
<dbReference type="InterPro" id="IPR036691">
    <property type="entry name" value="Endo/exonu/phosph_ase_sf"/>
</dbReference>
<evidence type="ECO:0000313" key="5">
    <source>
        <dbReference type="EMBL" id="KZC96492.1"/>
    </source>
</evidence>
<feature type="domain" description="Bacterial Ig-like" evidence="4">
    <location>
        <begin position="633"/>
        <end position="699"/>
    </location>
</feature>
<evidence type="ECO:0000256" key="2">
    <source>
        <dbReference type="SAM" id="SignalP"/>
    </source>
</evidence>
<feature type="domain" description="Endonuclease/exonuclease/phosphatase" evidence="3">
    <location>
        <begin position="326"/>
        <end position="605"/>
    </location>
</feature>
<evidence type="ECO:0000256" key="1">
    <source>
        <dbReference type="SAM" id="MobiDB-lite"/>
    </source>
</evidence>
<dbReference type="PANTHER" id="PTHR42834:SF1">
    <property type="entry name" value="ENDONUCLEASE_EXONUCLEASE_PHOSPHATASE FAMILY PROTEIN (AFU_ORTHOLOGUE AFUA_3G09210)"/>
    <property type="match status" value="1"/>
</dbReference>
<name>A0A154V554_9MICO</name>
<dbReference type="EMBL" id="LQXA01000004">
    <property type="protein sequence ID" value="KZC96492.1"/>
    <property type="molecule type" value="Genomic_DNA"/>
</dbReference>
<dbReference type="CDD" id="cd10283">
    <property type="entry name" value="MnuA_DNase1-like"/>
    <property type="match status" value="1"/>
</dbReference>
<dbReference type="InterPro" id="IPR005135">
    <property type="entry name" value="Endo/exonuclease/phosphatase"/>
</dbReference>
<dbReference type="SUPFAM" id="SSF56219">
    <property type="entry name" value="DNase I-like"/>
    <property type="match status" value="1"/>
</dbReference>
<keyword evidence="2" id="KW-0732">Signal</keyword>
<dbReference type="NCBIfam" id="NF033681">
    <property type="entry name" value="ExeM_NucH_DNase"/>
    <property type="match status" value="1"/>
</dbReference>
<dbReference type="CDD" id="cd04486">
    <property type="entry name" value="YhcR_OBF_like"/>
    <property type="match status" value="1"/>
</dbReference>
<dbReference type="GO" id="GO:0003824">
    <property type="term" value="F:catalytic activity"/>
    <property type="evidence" value="ECO:0007669"/>
    <property type="project" value="InterPro"/>
</dbReference>
<dbReference type="Gene3D" id="2.60.40.10">
    <property type="entry name" value="Immunoglobulins"/>
    <property type="match status" value="1"/>
</dbReference>
<dbReference type="AlphaFoldDB" id="A0A154V554"/>
<dbReference type="GO" id="GO:0005975">
    <property type="term" value="P:carbohydrate metabolic process"/>
    <property type="evidence" value="ECO:0007669"/>
    <property type="project" value="UniProtKB-ARBA"/>
</dbReference>
<dbReference type="PANTHER" id="PTHR42834">
    <property type="entry name" value="ENDONUCLEASE/EXONUCLEASE/PHOSPHATASE FAMILY PROTEIN (AFU_ORTHOLOGUE AFUA_3G09210)"/>
    <property type="match status" value="1"/>
</dbReference>
<dbReference type="Pfam" id="PF03372">
    <property type="entry name" value="Exo_endo_phos"/>
    <property type="match status" value="1"/>
</dbReference>
<dbReference type="Pfam" id="PF16640">
    <property type="entry name" value="Big_3_5"/>
    <property type="match status" value="1"/>
</dbReference>
<dbReference type="Proteomes" id="UP000076218">
    <property type="component" value="Unassembled WGS sequence"/>
</dbReference>
<sequence>MTCTETAPASGSPERRSGQARRIARPLAVATALALGLSALVAGPAQAATVSIADVQGTGSATPFAGKAVTVEGVVTADYRGASGYAGIVIQTRGSGGPTDATPGASDGVFVYLASADPAVAIGDLVRVTGTASERQGQTQIAATATGLVEAAVGVPAPTALPDTLRGADRESLESMLVTPTGDYRVGSAHQLDTYGTLWLSAGADLPVKATDVVRPGAEADRIAADNRARRLLLDDGYNIQLTNAAYPAGATQPYYSADRVVRNGDAPVFPTTPYVLAYGFDDWRLQPTTPLTSLDAAGRVPTFTSANPRPASSPEVGGDVHIAGFNVLNYFTTLGERGAKTAAEFQRQRAKIVTAITGLDAQVVTLMEIENSTRFGEPADTATADLVRGLNDAAGKPVWDYVRTPGALQSTPTDEIQNAIIYRTDAVTPVGAAATQIDETVWGNAREPIAQSFRGGDQTFTVVANHLKSKSGSGTQPADGQGFFNADRVAQAKAVARFAGELQASSGSDLVYLLGDFNAYSEEDPIQVLRDAGFVDLVPAKAPGERTYSFDGEVGSLDHVLATRAGADRVTGVGVWDVNAPEWAAREYGGAATDGSSAFRSSDHDPVKVGLDTVRDAAHLVGYADRLLVRGGQPVRYAVKLASAATAPTGLVQILDGGRAIASVDLTAADAGRATVTLPRLSRGIHLLTAAYAGDSAARGARTLWPSIVLVW</sequence>
<reference evidence="5 6" key="1">
    <citation type="submission" date="2016-01" db="EMBL/GenBank/DDBJ databases">
        <title>Draft genome sequence of Clavibacter michiganensis subsp. tessellarius DOAB 609.</title>
        <authorList>
            <person name="Tambong J.T."/>
        </authorList>
    </citation>
    <scope>NUCLEOTIDE SEQUENCE [LARGE SCALE GENOMIC DNA]</scope>
    <source>
        <strain evidence="5 6">DOAB 609</strain>
    </source>
</reference>
<dbReference type="OrthoDB" id="1016457at2"/>
<feature type="chain" id="PRO_5007601637" evidence="2">
    <location>
        <begin position="48"/>
        <end position="713"/>
    </location>
</feature>